<evidence type="ECO:0008006" key="4">
    <source>
        <dbReference type="Google" id="ProtNLM"/>
    </source>
</evidence>
<protein>
    <recommendedName>
        <fullName evidence="4">F-box domain-containing protein</fullName>
    </recommendedName>
</protein>
<gene>
    <name evidence="2" type="ORF">HETSPECPRED_003846</name>
</gene>
<reference evidence="2" key="1">
    <citation type="submission" date="2021-03" db="EMBL/GenBank/DDBJ databases">
        <authorList>
            <person name="Tagirdzhanova G."/>
        </authorList>
    </citation>
    <scope>NUCLEOTIDE SEQUENCE</scope>
</reference>
<sequence>MKPISPLQQLPPEILHMIFKSLRQHIPDLRLVCKSFADIGLHHLLSSYHLVFKKSSFEQLLEISQHPVLSKCVRSIFYEADTLAEYDTRKEWEEHIADYHYPDFNELSSIRNIYSGSARTQRASRRAYVKCTQGARSSWSERKLREAYRSYRDCISDQREMTSLAYNANSINDAIKQLPNLVSLSVSLSKCLASRASTKPVESAFSRTLYRPYGDRRQPDHEGVTQLRSLLLGALESGRKIEELICGFVDWKFFKVEVEIFARLKMAVHNLSVLELYISTHSSRDDPNDDSLYRPAIIECASYVEGGRLRDFVSAAPNLTELYLEFDSNIPQSPARLIDVVGTTTWPSLYCAHFSFISFTDDVLIEFYRRHSSTLKGIGFDEIKLLQGTWQDLFPKIKATLELKLVEIAGDLEEAAILYDFGLPSKDSRDQGPLVRRVVERYLLESPKDSLLPDLRNVVEYDNEHAFHSDDSDLELADLFGDSFDDSEGDTLDGSETSSTEDASIDQDIPAASIQSP</sequence>
<proteinExistence type="predicted"/>
<feature type="region of interest" description="Disordered" evidence="1">
    <location>
        <begin position="479"/>
        <end position="517"/>
    </location>
</feature>
<organism evidence="2 3">
    <name type="scientific">Heterodermia speciosa</name>
    <dbReference type="NCBI Taxonomy" id="116794"/>
    <lineage>
        <taxon>Eukaryota</taxon>
        <taxon>Fungi</taxon>
        <taxon>Dikarya</taxon>
        <taxon>Ascomycota</taxon>
        <taxon>Pezizomycotina</taxon>
        <taxon>Lecanoromycetes</taxon>
        <taxon>OSLEUM clade</taxon>
        <taxon>Lecanoromycetidae</taxon>
        <taxon>Caliciales</taxon>
        <taxon>Physciaceae</taxon>
        <taxon>Heterodermia</taxon>
    </lineage>
</organism>
<evidence type="ECO:0000313" key="2">
    <source>
        <dbReference type="EMBL" id="CAF9941665.1"/>
    </source>
</evidence>
<comment type="caution">
    <text evidence="2">The sequence shown here is derived from an EMBL/GenBank/DDBJ whole genome shotgun (WGS) entry which is preliminary data.</text>
</comment>
<accession>A0A8H3J6E5</accession>
<evidence type="ECO:0000256" key="1">
    <source>
        <dbReference type="SAM" id="MobiDB-lite"/>
    </source>
</evidence>
<dbReference type="OrthoDB" id="5422579at2759"/>
<dbReference type="AlphaFoldDB" id="A0A8H3J6E5"/>
<feature type="compositionally biased region" description="Acidic residues" evidence="1">
    <location>
        <begin position="483"/>
        <end position="493"/>
    </location>
</feature>
<evidence type="ECO:0000313" key="3">
    <source>
        <dbReference type="Proteomes" id="UP000664521"/>
    </source>
</evidence>
<name>A0A8H3J6E5_9LECA</name>
<keyword evidence="3" id="KW-1185">Reference proteome</keyword>
<dbReference type="Proteomes" id="UP000664521">
    <property type="component" value="Unassembled WGS sequence"/>
</dbReference>
<dbReference type="EMBL" id="CAJPDS010000223">
    <property type="protein sequence ID" value="CAF9941665.1"/>
    <property type="molecule type" value="Genomic_DNA"/>
</dbReference>